<evidence type="ECO:0000256" key="3">
    <source>
        <dbReference type="ARBA" id="ARBA00022824"/>
    </source>
</evidence>
<keyword evidence="8" id="KW-1185">Reference proteome</keyword>
<evidence type="ECO:0000313" key="8">
    <source>
        <dbReference type="Proteomes" id="UP000838412"/>
    </source>
</evidence>
<dbReference type="Pfam" id="PF11712">
    <property type="entry name" value="Vma12"/>
    <property type="match status" value="1"/>
</dbReference>
<dbReference type="PANTHER" id="PTHR31394:SF1">
    <property type="entry name" value="TRANSMEMBRANE PROTEIN 199"/>
    <property type="match status" value="1"/>
</dbReference>
<evidence type="ECO:0000313" key="7">
    <source>
        <dbReference type="EMBL" id="CAH1233796.1"/>
    </source>
</evidence>
<name>A0A8J9VCM4_BRALA</name>
<feature type="transmembrane region" description="Helical" evidence="6">
    <location>
        <begin position="144"/>
        <end position="165"/>
    </location>
</feature>
<organism evidence="7 8">
    <name type="scientific">Branchiostoma lanceolatum</name>
    <name type="common">Common lancelet</name>
    <name type="synonym">Amphioxus lanceolatum</name>
    <dbReference type="NCBI Taxonomy" id="7740"/>
    <lineage>
        <taxon>Eukaryota</taxon>
        <taxon>Metazoa</taxon>
        <taxon>Chordata</taxon>
        <taxon>Cephalochordata</taxon>
        <taxon>Leptocardii</taxon>
        <taxon>Amphioxiformes</taxon>
        <taxon>Branchiostomatidae</taxon>
        <taxon>Branchiostoma</taxon>
    </lineage>
</organism>
<keyword evidence="5 6" id="KW-0472">Membrane</keyword>
<sequence length="214" mass="23975">MPFDLTKMAAVVCTDRILAAIEAVLAQTDLPGDLRKELGRYTDSHTADKPANIPFQTVQKLHGRLEDGEKKQYLHELLEGSDVFFPPVETPPRVSLNPELVARLERLKREQENRQYAQMTRDMGKQPGQGALSDFGSEAKEVKVYLMALINFMVSVAAAFTFGYVGSEYAFGASVTLRVMTGIILATMVAMADIYFMAKVVEEEVERHEKQKQK</sequence>
<comment type="subcellular location">
    <subcellularLocation>
        <location evidence="1">Endoplasmic reticulum membrane</location>
        <topology evidence="1">Multi-pass membrane protein</topology>
    </subcellularLocation>
</comment>
<evidence type="ECO:0000256" key="5">
    <source>
        <dbReference type="ARBA" id="ARBA00023136"/>
    </source>
</evidence>
<keyword evidence="3" id="KW-0256">Endoplasmic reticulum</keyword>
<reference evidence="7" key="1">
    <citation type="submission" date="2022-01" db="EMBL/GenBank/DDBJ databases">
        <authorList>
            <person name="Braso-Vives M."/>
        </authorList>
    </citation>
    <scope>NUCLEOTIDE SEQUENCE</scope>
</reference>
<dbReference type="GO" id="GO:0070072">
    <property type="term" value="P:vacuolar proton-transporting V-type ATPase complex assembly"/>
    <property type="evidence" value="ECO:0007669"/>
    <property type="project" value="InterPro"/>
</dbReference>
<keyword evidence="2 6" id="KW-0812">Transmembrane</keyword>
<keyword evidence="4 6" id="KW-1133">Transmembrane helix</keyword>
<protein>
    <submittedName>
        <fullName evidence="7">TMEM199 protein</fullName>
    </submittedName>
</protein>
<evidence type="ECO:0000256" key="1">
    <source>
        <dbReference type="ARBA" id="ARBA00004477"/>
    </source>
</evidence>
<dbReference type="AlphaFoldDB" id="A0A8J9VCM4"/>
<evidence type="ECO:0000256" key="2">
    <source>
        <dbReference type="ARBA" id="ARBA00022692"/>
    </source>
</evidence>
<evidence type="ECO:0000256" key="4">
    <source>
        <dbReference type="ARBA" id="ARBA00022989"/>
    </source>
</evidence>
<dbReference type="EMBL" id="OV696686">
    <property type="protein sequence ID" value="CAH1233796.1"/>
    <property type="molecule type" value="Genomic_DNA"/>
</dbReference>
<gene>
    <name evidence="7" type="primary">TMEM199</name>
    <name evidence="7" type="ORF">BLAG_LOCUS2441</name>
</gene>
<dbReference type="PANTHER" id="PTHR31394">
    <property type="entry name" value="TRANSMEMBRANE PROTEIN 199"/>
    <property type="match status" value="1"/>
</dbReference>
<feature type="transmembrane region" description="Helical" evidence="6">
    <location>
        <begin position="177"/>
        <end position="198"/>
    </location>
</feature>
<dbReference type="GO" id="GO:0005789">
    <property type="term" value="C:endoplasmic reticulum membrane"/>
    <property type="evidence" value="ECO:0007669"/>
    <property type="project" value="UniProtKB-SubCell"/>
</dbReference>
<proteinExistence type="predicted"/>
<evidence type="ECO:0000256" key="6">
    <source>
        <dbReference type="SAM" id="Phobius"/>
    </source>
</evidence>
<accession>A0A8J9VCM4</accession>
<dbReference type="InterPro" id="IPR021013">
    <property type="entry name" value="ATPase_Vma12"/>
</dbReference>
<dbReference type="Proteomes" id="UP000838412">
    <property type="component" value="Chromosome 1"/>
</dbReference>
<dbReference type="OrthoDB" id="19981at2759"/>